<proteinExistence type="predicted"/>
<reference evidence="1" key="1">
    <citation type="submission" date="2020-05" db="EMBL/GenBank/DDBJ databases">
        <title>Phylogenomic resolution of chytrid fungi.</title>
        <authorList>
            <person name="Stajich J.E."/>
            <person name="Amses K."/>
            <person name="Simmons R."/>
            <person name="Seto K."/>
            <person name="Myers J."/>
            <person name="Bonds A."/>
            <person name="Quandt C.A."/>
            <person name="Barry K."/>
            <person name="Liu P."/>
            <person name="Grigoriev I."/>
            <person name="Longcore J.E."/>
            <person name="James T.Y."/>
        </authorList>
    </citation>
    <scope>NUCLEOTIDE SEQUENCE</scope>
    <source>
        <strain evidence="1">JEL0513</strain>
    </source>
</reference>
<name>A0AAD5SQU0_9FUNG</name>
<evidence type="ECO:0000313" key="1">
    <source>
        <dbReference type="EMBL" id="KAJ3087608.1"/>
    </source>
</evidence>
<dbReference type="EMBL" id="JADGJH010004025">
    <property type="protein sequence ID" value="KAJ3087608.1"/>
    <property type="molecule type" value="Genomic_DNA"/>
</dbReference>
<organism evidence="1 2">
    <name type="scientific">Physocladia obscura</name>
    <dbReference type="NCBI Taxonomy" id="109957"/>
    <lineage>
        <taxon>Eukaryota</taxon>
        <taxon>Fungi</taxon>
        <taxon>Fungi incertae sedis</taxon>
        <taxon>Chytridiomycota</taxon>
        <taxon>Chytridiomycota incertae sedis</taxon>
        <taxon>Chytridiomycetes</taxon>
        <taxon>Chytridiales</taxon>
        <taxon>Chytriomycetaceae</taxon>
        <taxon>Physocladia</taxon>
    </lineage>
</organism>
<sequence length="221" mass="23680">HLTITGILSSPPKRFLDRIAASHGYSLESLNLFPKHGLTPQSLLLPSSSASTEKFHALKSFAFDASFPPANQQQQASWAIAFESMAKSMPALESLAIAGDGIICAKGFNALAKHCKGLKFLQLHEFAENVDAAVFVAGLKKFAAIEHVHVSFVYRVQRAGIATAASKKTGDKCGKEDGGITPVIGVTLAKNCPVLKSLKIGNGNLGDLVMEVYREVRREFG</sequence>
<protein>
    <submittedName>
        <fullName evidence="1">Uncharacterized protein</fullName>
    </submittedName>
</protein>
<comment type="caution">
    <text evidence="1">The sequence shown here is derived from an EMBL/GenBank/DDBJ whole genome shotgun (WGS) entry which is preliminary data.</text>
</comment>
<dbReference type="Gene3D" id="3.80.10.10">
    <property type="entry name" value="Ribonuclease Inhibitor"/>
    <property type="match status" value="1"/>
</dbReference>
<keyword evidence="2" id="KW-1185">Reference proteome</keyword>
<evidence type="ECO:0000313" key="2">
    <source>
        <dbReference type="Proteomes" id="UP001211907"/>
    </source>
</evidence>
<dbReference type="Proteomes" id="UP001211907">
    <property type="component" value="Unassembled WGS sequence"/>
</dbReference>
<feature type="non-terminal residue" evidence="1">
    <location>
        <position position="1"/>
    </location>
</feature>
<dbReference type="InterPro" id="IPR032675">
    <property type="entry name" value="LRR_dom_sf"/>
</dbReference>
<dbReference type="AlphaFoldDB" id="A0AAD5SQU0"/>
<accession>A0AAD5SQU0</accession>
<gene>
    <name evidence="1" type="ORF">HK100_008316</name>
</gene>